<evidence type="ECO:0000256" key="11">
    <source>
        <dbReference type="ARBA" id="ARBA00048929"/>
    </source>
</evidence>
<proteinExistence type="inferred from homology"/>
<comment type="cofactor">
    <cofactor evidence="15">
        <name>Zn(2+)</name>
        <dbReference type="ChEBI" id="CHEBI:29105"/>
    </cofactor>
    <text evidence="15">Binds 2 Zn(2+) ions.</text>
</comment>
<evidence type="ECO:0000256" key="9">
    <source>
        <dbReference type="ARBA" id="ARBA00048097"/>
    </source>
</evidence>
<evidence type="ECO:0000256" key="17">
    <source>
        <dbReference type="SAM" id="MobiDB-lite"/>
    </source>
</evidence>
<dbReference type="GO" id="GO:0031214">
    <property type="term" value="P:biomineral tissue development"/>
    <property type="evidence" value="ECO:0007669"/>
    <property type="project" value="UniProtKB-KW"/>
</dbReference>
<comment type="catalytic activity">
    <reaction evidence="12">
        <text>pyridoxal 5'-phosphate + H2O = pyridoxal + phosphate</text>
        <dbReference type="Rhea" id="RHEA:20533"/>
        <dbReference type="ChEBI" id="CHEBI:15377"/>
        <dbReference type="ChEBI" id="CHEBI:17310"/>
        <dbReference type="ChEBI" id="CHEBI:43474"/>
        <dbReference type="ChEBI" id="CHEBI:597326"/>
    </reaction>
    <physiologicalReaction direction="left-to-right" evidence="12">
        <dbReference type="Rhea" id="RHEA:20534"/>
    </physiologicalReaction>
</comment>
<feature type="region of interest" description="Disordered" evidence="17">
    <location>
        <begin position="718"/>
        <end position="750"/>
    </location>
</feature>
<dbReference type="GO" id="GO:0004035">
    <property type="term" value="F:alkaline phosphatase activity"/>
    <property type="evidence" value="ECO:0007669"/>
    <property type="project" value="UniProtKB-EC"/>
</dbReference>
<dbReference type="SUPFAM" id="SSF53649">
    <property type="entry name" value="Alkaline phosphatase-like"/>
    <property type="match status" value="1"/>
</dbReference>
<feature type="domain" description="TIR" evidence="18">
    <location>
        <begin position="567"/>
        <end position="704"/>
    </location>
</feature>
<dbReference type="SMART" id="SM00098">
    <property type="entry name" value="alkPPc"/>
    <property type="match status" value="1"/>
</dbReference>
<dbReference type="SUPFAM" id="SSF52200">
    <property type="entry name" value="Toll/Interleukin receptor TIR domain"/>
    <property type="match status" value="1"/>
</dbReference>
<dbReference type="InterPro" id="IPR017850">
    <property type="entry name" value="Alkaline_phosphatase_core_sf"/>
</dbReference>
<dbReference type="InterPro" id="IPR001952">
    <property type="entry name" value="Alkaline_phosphatase"/>
</dbReference>
<keyword evidence="15" id="KW-0460">Magnesium</keyword>
<feature type="binding site" evidence="15">
    <location>
        <position position="112"/>
    </location>
    <ligand>
        <name>Mg(2+)</name>
        <dbReference type="ChEBI" id="CHEBI:18420"/>
    </ligand>
</feature>
<evidence type="ECO:0000256" key="5">
    <source>
        <dbReference type="ARBA" id="ARBA00036923"/>
    </source>
</evidence>
<comment type="catalytic activity">
    <reaction evidence="9">
        <text>diphosphate + H2O = 2 phosphate + H(+)</text>
        <dbReference type="Rhea" id="RHEA:24576"/>
        <dbReference type="ChEBI" id="CHEBI:15377"/>
        <dbReference type="ChEBI" id="CHEBI:15378"/>
        <dbReference type="ChEBI" id="CHEBI:33019"/>
        <dbReference type="ChEBI" id="CHEBI:43474"/>
    </reaction>
    <physiologicalReaction direction="left-to-right" evidence="9">
        <dbReference type="Rhea" id="RHEA:24577"/>
    </physiologicalReaction>
</comment>
<keyword evidence="15" id="KW-0862">Zinc</keyword>
<dbReference type="OrthoDB" id="5818554at2759"/>
<comment type="catalytic activity">
    <reaction evidence="5">
        <text>AMP + H2O = adenosine + phosphate</text>
        <dbReference type="Rhea" id="RHEA:29375"/>
        <dbReference type="ChEBI" id="CHEBI:15377"/>
        <dbReference type="ChEBI" id="CHEBI:16335"/>
        <dbReference type="ChEBI" id="CHEBI:43474"/>
        <dbReference type="ChEBI" id="CHEBI:456215"/>
    </reaction>
    <physiologicalReaction direction="left-to-right" evidence="5">
        <dbReference type="Rhea" id="RHEA:29376"/>
    </physiologicalReaction>
</comment>
<evidence type="ECO:0000256" key="15">
    <source>
        <dbReference type="PIRSR" id="PIRSR601952-2"/>
    </source>
</evidence>
<dbReference type="PANTHER" id="PTHR11596">
    <property type="entry name" value="ALKALINE PHOSPHATASE"/>
    <property type="match status" value="1"/>
</dbReference>
<evidence type="ECO:0000256" key="1">
    <source>
        <dbReference type="ARBA" id="ARBA00011738"/>
    </source>
</evidence>
<evidence type="ECO:0000256" key="7">
    <source>
        <dbReference type="ARBA" id="ARBA00040525"/>
    </source>
</evidence>
<reference evidence="19" key="1">
    <citation type="submission" date="2021-02" db="EMBL/GenBank/DDBJ databases">
        <authorList>
            <person name="Nowell W R."/>
        </authorList>
    </citation>
    <scope>NUCLEOTIDE SEQUENCE</scope>
</reference>
<comment type="subunit">
    <text evidence="1">Homodimer.</text>
</comment>
<sequence>MGVSTVTAGRIRKGQIKGQLGEDCITEMEQFAYLGLSKTYNIDYQTPDSAATATAYLCGVKAQLGTIGVDGRAKRGDCLSSSDAHVDSILDWAQKRGKKVGIITTARITHASPSAAYAHVPERDWESFDGQNFNASHLAQGCRDIAHQLVVRTPPIDLLLGGGRRYFYPVTTFDVEYPSIRGSRIDNRSLIDEFWKGKYIWNMTQMNEFELGTSQPLLGLFEPSHMRYESDRSQSGDDEPSLSRMTEFAIEHFLKFDQGFFLLIEGGRIDHAHHDTKPRNALDEFVEFDNAVGQAKRVLQAKGVLDDSLIVVTADHSHVFAFGAYSSRGSNILGFGSLENKNVSDIDHLPVNIITYGNGRNSNSSRNATYLYSINMNSTDYLAPAALPMNAETHGGEDVPVLSGYLLCSFAQRQWQLLLHLKLIQIQFAHRTESQVKNMKVSSKIVFFCDLVMQFRGALANDDELDQLTLTALMNIIWSISFHDDYVDELKSNAKFLITIKSLVNDDGEAWVEQYVPKHMSLVKKAATGILWNLDEDNPARAIRVVEPLPTVVVQTNRPSTATVKNKRMRVMVSYSHADTDFCHQLVDALEKENLFDLWVDFAYCHTEDLWEEIGQAIEKSDVILFLMTKDYQDSKSCRQEVMYTKDSLKKRFIPVYVKRDFVASGWLGVRIVGPQYIRFGKKPFEPTVKDLVKLIFEDKSEKSSKTKDSKVSITVSPVEIKSDENDKPNQELPKDDHEDSNQFNHKITPVPVPNSKSIKTWNSKDIADWFDTNKIRRELKEIYDFQCGTELLLYGRCLEPDWQSEYLDIREQFSKRYSATLYRTEFVRFVTAINQLEQLQTKPVSRTCTIL</sequence>
<feature type="binding site" evidence="15">
    <location>
        <position position="316"/>
    </location>
    <ligand>
        <name>Zn(2+)</name>
        <dbReference type="ChEBI" id="CHEBI:29105"/>
        <label>2</label>
    </ligand>
</feature>
<evidence type="ECO:0000256" key="6">
    <source>
        <dbReference type="ARBA" id="ARBA00037828"/>
    </source>
</evidence>
<feature type="active site" description="Phosphoserine intermediate" evidence="14">
    <location>
        <position position="49"/>
    </location>
</feature>
<dbReference type="CDD" id="cd16012">
    <property type="entry name" value="ALP"/>
    <property type="match status" value="1"/>
</dbReference>
<dbReference type="PANTHER" id="PTHR11596:SF74">
    <property type="entry name" value="ALKALINE PHOSPHATASE, TISSUE-NONSPECIFIC ISOZYME"/>
    <property type="match status" value="1"/>
</dbReference>
<dbReference type="InterPro" id="IPR035897">
    <property type="entry name" value="Toll_tir_struct_dom_sf"/>
</dbReference>
<comment type="caution">
    <text evidence="19">The sequence shown here is derived from an EMBL/GenBank/DDBJ whole genome shotgun (WGS) entry which is preliminary data.</text>
</comment>
<comment type="catalytic activity">
    <reaction evidence="10">
        <text>ATP + H2O = ADP + phosphate + H(+)</text>
        <dbReference type="Rhea" id="RHEA:13065"/>
        <dbReference type="ChEBI" id="CHEBI:15377"/>
        <dbReference type="ChEBI" id="CHEBI:15378"/>
        <dbReference type="ChEBI" id="CHEBI:30616"/>
        <dbReference type="ChEBI" id="CHEBI:43474"/>
        <dbReference type="ChEBI" id="CHEBI:456216"/>
    </reaction>
    <physiologicalReaction direction="left-to-right" evidence="10">
        <dbReference type="Rhea" id="RHEA:13066"/>
    </physiologicalReaction>
</comment>
<keyword evidence="15" id="KW-0479">Metal-binding</keyword>
<dbReference type="AlphaFoldDB" id="A0A814U055"/>
<keyword evidence="3" id="KW-0091">Biomineralization</keyword>
<evidence type="ECO:0000313" key="19">
    <source>
        <dbReference type="EMBL" id="CAF1165232.1"/>
    </source>
</evidence>
<dbReference type="Proteomes" id="UP000663882">
    <property type="component" value="Unassembled WGS sequence"/>
</dbReference>
<organism evidence="19 20">
    <name type="scientific">Rotaria sordida</name>
    <dbReference type="NCBI Taxonomy" id="392033"/>
    <lineage>
        <taxon>Eukaryota</taxon>
        <taxon>Metazoa</taxon>
        <taxon>Spiralia</taxon>
        <taxon>Gnathifera</taxon>
        <taxon>Rotifera</taxon>
        <taxon>Eurotatoria</taxon>
        <taxon>Bdelloidea</taxon>
        <taxon>Philodinida</taxon>
        <taxon>Philodinidae</taxon>
        <taxon>Rotaria</taxon>
    </lineage>
</organism>
<evidence type="ECO:0000256" key="4">
    <source>
        <dbReference type="ARBA" id="ARBA00036105"/>
    </source>
</evidence>
<comment type="catalytic activity">
    <reaction evidence="11">
        <text>phosphoethanolamine + H2O = ethanolamine + phosphate</text>
        <dbReference type="Rhea" id="RHEA:16089"/>
        <dbReference type="ChEBI" id="CHEBI:15377"/>
        <dbReference type="ChEBI" id="CHEBI:43474"/>
        <dbReference type="ChEBI" id="CHEBI:57603"/>
        <dbReference type="ChEBI" id="CHEBI:58190"/>
    </reaction>
    <physiologicalReaction direction="left-to-right" evidence="11">
        <dbReference type="Rhea" id="RHEA:16090"/>
    </physiologicalReaction>
</comment>
<dbReference type="Pfam" id="PF13676">
    <property type="entry name" value="TIR_2"/>
    <property type="match status" value="1"/>
</dbReference>
<comment type="cofactor">
    <cofactor evidence="15">
        <name>Mg(2+)</name>
        <dbReference type="ChEBI" id="CHEBI:18420"/>
    </cofactor>
    <text evidence="15">Binds 1 Mg(2+) ion.</text>
</comment>
<dbReference type="Gene3D" id="3.40.50.10140">
    <property type="entry name" value="Toll/interleukin-1 receptor homology (TIR) domain"/>
    <property type="match status" value="1"/>
</dbReference>
<dbReference type="Pfam" id="PF00245">
    <property type="entry name" value="Alk_phosphatase"/>
    <property type="match status" value="1"/>
</dbReference>
<evidence type="ECO:0000256" key="12">
    <source>
        <dbReference type="ARBA" id="ARBA00049444"/>
    </source>
</evidence>
<comment type="catalytic activity">
    <reaction evidence="4">
        <text>a phosphate monoester + H2O = an alcohol + phosphate</text>
        <dbReference type="Rhea" id="RHEA:15017"/>
        <dbReference type="ChEBI" id="CHEBI:15377"/>
        <dbReference type="ChEBI" id="CHEBI:30879"/>
        <dbReference type="ChEBI" id="CHEBI:43474"/>
        <dbReference type="ChEBI" id="CHEBI:67140"/>
        <dbReference type="EC" id="3.1.3.1"/>
    </reaction>
    <physiologicalReaction direction="left-to-right" evidence="4">
        <dbReference type="Rhea" id="RHEA:15018"/>
    </physiologicalReaction>
</comment>
<evidence type="ECO:0000256" key="10">
    <source>
        <dbReference type="ARBA" id="ARBA00048778"/>
    </source>
</evidence>
<feature type="compositionally biased region" description="Basic and acidic residues" evidence="17">
    <location>
        <begin position="721"/>
        <end position="741"/>
    </location>
</feature>
<feature type="binding site" evidence="15">
    <location>
        <position position="110"/>
    </location>
    <ligand>
        <name>Mg(2+)</name>
        <dbReference type="ChEBI" id="CHEBI:18420"/>
    </ligand>
</feature>
<feature type="binding site" evidence="15">
    <location>
        <position position="315"/>
    </location>
    <ligand>
        <name>Zn(2+)</name>
        <dbReference type="ChEBI" id="CHEBI:29105"/>
        <label>2</label>
    </ligand>
</feature>
<dbReference type="EMBL" id="CAJNOO010001519">
    <property type="protein sequence ID" value="CAF1165232.1"/>
    <property type="molecule type" value="Genomic_DNA"/>
</dbReference>
<dbReference type="GO" id="GO:0007165">
    <property type="term" value="P:signal transduction"/>
    <property type="evidence" value="ECO:0007669"/>
    <property type="project" value="InterPro"/>
</dbReference>
<comment type="subcellular location">
    <subcellularLocation>
        <location evidence="6">Extracellular vesicle membrane</location>
        <topology evidence="6">Lipid-anchor</topology>
        <topology evidence="6">GPI-anchor</topology>
    </subcellularLocation>
</comment>
<feature type="binding site" evidence="15">
    <location>
        <position position="394"/>
    </location>
    <ligand>
        <name>Zn(2+)</name>
        <dbReference type="ChEBI" id="CHEBI:29105"/>
        <label>2</label>
    </ligand>
</feature>
<evidence type="ECO:0000256" key="16">
    <source>
        <dbReference type="RuleBase" id="RU003946"/>
    </source>
</evidence>
<evidence type="ECO:0000259" key="18">
    <source>
        <dbReference type="PROSITE" id="PS50104"/>
    </source>
</evidence>
<evidence type="ECO:0000256" key="13">
    <source>
        <dbReference type="ARBA" id="ARBA00049526"/>
    </source>
</evidence>
<evidence type="ECO:0000256" key="3">
    <source>
        <dbReference type="ARBA" id="ARBA00022591"/>
    </source>
</evidence>
<evidence type="ECO:0000256" key="2">
    <source>
        <dbReference type="ARBA" id="ARBA00012647"/>
    </source>
</evidence>
<dbReference type="PRINTS" id="PR00113">
    <property type="entry name" value="ALKPHPHTASE"/>
</dbReference>
<evidence type="ECO:0000256" key="8">
    <source>
        <dbReference type="ARBA" id="ARBA00042603"/>
    </source>
</evidence>
<evidence type="ECO:0000256" key="14">
    <source>
        <dbReference type="PIRSR" id="PIRSR601952-1"/>
    </source>
</evidence>
<comment type="catalytic activity">
    <reaction evidence="13">
        <text>ADP + H2O = AMP + phosphate + H(+)</text>
        <dbReference type="Rhea" id="RHEA:61436"/>
        <dbReference type="ChEBI" id="CHEBI:15377"/>
        <dbReference type="ChEBI" id="CHEBI:15378"/>
        <dbReference type="ChEBI" id="CHEBI:43474"/>
        <dbReference type="ChEBI" id="CHEBI:456215"/>
        <dbReference type="ChEBI" id="CHEBI:456216"/>
    </reaction>
    <physiologicalReaction direction="left-to-right" evidence="13">
        <dbReference type="Rhea" id="RHEA:61437"/>
    </physiologicalReaction>
</comment>
<accession>A0A814U055</accession>
<dbReference type="Gene3D" id="3.40.720.10">
    <property type="entry name" value="Alkaline Phosphatase, subunit A"/>
    <property type="match status" value="1"/>
</dbReference>
<feature type="binding site" evidence="15">
    <location>
        <position position="274"/>
    </location>
    <ligand>
        <name>Zn(2+)</name>
        <dbReference type="ChEBI" id="CHEBI:29105"/>
        <label>2</label>
    </ligand>
</feature>
<dbReference type="EC" id="3.1.3.1" evidence="2"/>
<feature type="binding site" evidence="15">
    <location>
        <position position="270"/>
    </location>
    <ligand>
        <name>Zn(2+)</name>
        <dbReference type="ChEBI" id="CHEBI:29105"/>
        <label>2</label>
    </ligand>
</feature>
<evidence type="ECO:0000313" key="20">
    <source>
        <dbReference type="Proteomes" id="UP000663882"/>
    </source>
</evidence>
<name>A0A814U055_9BILA</name>
<comment type="similarity">
    <text evidence="16">Belongs to the alkaline phosphatase family.</text>
</comment>
<protein>
    <recommendedName>
        <fullName evidence="7">Alkaline phosphatase, tissue-nonspecific isozyme</fullName>
        <ecNumber evidence="2">3.1.3.1</ecNumber>
    </recommendedName>
    <alternativeName>
        <fullName evidence="8">Phosphoamidase</fullName>
    </alternativeName>
</protein>
<dbReference type="GO" id="GO:0046872">
    <property type="term" value="F:metal ion binding"/>
    <property type="evidence" value="ECO:0007669"/>
    <property type="project" value="UniProtKB-KW"/>
</dbReference>
<gene>
    <name evidence="19" type="ORF">RFH988_LOCUS22659</name>
</gene>
<feature type="binding site" evidence="15">
    <location>
        <position position="265"/>
    </location>
    <ligand>
        <name>Mg(2+)</name>
        <dbReference type="ChEBI" id="CHEBI:18420"/>
    </ligand>
</feature>
<dbReference type="InterPro" id="IPR000157">
    <property type="entry name" value="TIR_dom"/>
</dbReference>
<dbReference type="PROSITE" id="PS50104">
    <property type="entry name" value="TIR"/>
    <property type="match status" value="1"/>
</dbReference>